<keyword evidence="3 6" id="KW-0067">ATP-binding</keyword>
<dbReference type="InterPro" id="IPR013563">
    <property type="entry name" value="Oligopep_ABC_C"/>
</dbReference>
<dbReference type="RefSeq" id="WP_200823389.1">
    <property type="nucleotide sequence ID" value="NZ_FNVU01000011.1"/>
</dbReference>
<keyword evidence="7" id="KW-1185">Reference proteome</keyword>
<dbReference type="Gene3D" id="3.40.50.300">
    <property type="entry name" value="P-loop containing nucleotide triphosphate hydrolases"/>
    <property type="match status" value="1"/>
</dbReference>
<feature type="region of interest" description="Disordered" evidence="4">
    <location>
        <begin position="99"/>
        <end position="129"/>
    </location>
</feature>
<evidence type="ECO:0000313" key="7">
    <source>
        <dbReference type="Proteomes" id="UP000236754"/>
    </source>
</evidence>
<feature type="domain" description="Oligopeptide/dipeptide ABC transporter C-terminal" evidence="5">
    <location>
        <begin position="2"/>
        <end position="56"/>
    </location>
</feature>
<keyword evidence="1" id="KW-0813">Transport</keyword>
<evidence type="ECO:0000256" key="2">
    <source>
        <dbReference type="ARBA" id="ARBA00022741"/>
    </source>
</evidence>
<dbReference type="EMBL" id="FNVU01000011">
    <property type="protein sequence ID" value="SEG79907.1"/>
    <property type="molecule type" value="Genomic_DNA"/>
</dbReference>
<accession>A0A1H6D3K6</accession>
<feature type="region of interest" description="Disordered" evidence="4">
    <location>
        <begin position="23"/>
        <end position="68"/>
    </location>
</feature>
<proteinExistence type="predicted"/>
<evidence type="ECO:0000256" key="4">
    <source>
        <dbReference type="SAM" id="MobiDB-lite"/>
    </source>
</evidence>
<dbReference type="GO" id="GO:0015833">
    <property type="term" value="P:peptide transport"/>
    <property type="evidence" value="ECO:0007669"/>
    <property type="project" value="InterPro"/>
</dbReference>
<dbReference type="AlphaFoldDB" id="A0A1H6D3K6"/>
<evidence type="ECO:0000256" key="1">
    <source>
        <dbReference type="ARBA" id="ARBA00022448"/>
    </source>
</evidence>
<evidence type="ECO:0000313" key="6">
    <source>
        <dbReference type="EMBL" id="SEG79907.1"/>
    </source>
</evidence>
<dbReference type="InterPro" id="IPR027417">
    <property type="entry name" value="P-loop_NTPase"/>
</dbReference>
<organism evidence="6 7">
    <name type="scientific">Actinacidiphila yanglinensis</name>
    <dbReference type="NCBI Taxonomy" id="310779"/>
    <lineage>
        <taxon>Bacteria</taxon>
        <taxon>Bacillati</taxon>
        <taxon>Actinomycetota</taxon>
        <taxon>Actinomycetes</taxon>
        <taxon>Kitasatosporales</taxon>
        <taxon>Streptomycetaceae</taxon>
        <taxon>Actinacidiphila</taxon>
    </lineage>
</organism>
<keyword evidence="2" id="KW-0547">Nucleotide-binding</keyword>
<dbReference type="Proteomes" id="UP000236754">
    <property type="component" value="Unassembled WGS sequence"/>
</dbReference>
<evidence type="ECO:0000259" key="5">
    <source>
        <dbReference type="Pfam" id="PF08352"/>
    </source>
</evidence>
<dbReference type="GO" id="GO:0005524">
    <property type="term" value="F:ATP binding"/>
    <property type="evidence" value="ECO:0007669"/>
    <property type="project" value="UniProtKB-KW"/>
</dbReference>
<dbReference type="NCBIfam" id="TIGR01727">
    <property type="entry name" value="oligo_HPY"/>
    <property type="match status" value="1"/>
</dbReference>
<protein>
    <submittedName>
        <fullName evidence="6">Oligopeptide/dipeptide ABC transporter, ATP-binding protein, C-terminal domain-containing protein</fullName>
    </submittedName>
</protein>
<sequence>MLGTPLHPYTCSLIGSVPEPVRTGAGRRAEPPALIGDLPSPLDPPGGCRFHPRCPIGPRRPEGREGRERCVDEAPVLREVLPGWAAACHFAEELLAGTGTGGVAEGDAVDGGAAEREGGPGTAGPTADC</sequence>
<gene>
    <name evidence="6" type="ORF">SAMN05216223_111223</name>
</gene>
<evidence type="ECO:0000256" key="3">
    <source>
        <dbReference type="ARBA" id="ARBA00022840"/>
    </source>
</evidence>
<feature type="compositionally biased region" description="Basic and acidic residues" evidence="4">
    <location>
        <begin position="59"/>
        <end position="68"/>
    </location>
</feature>
<name>A0A1H6D3K6_9ACTN</name>
<dbReference type="Pfam" id="PF08352">
    <property type="entry name" value="oligo_HPY"/>
    <property type="match status" value="1"/>
</dbReference>
<reference evidence="6 7" key="1">
    <citation type="submission" date="2016-10" db="EMBL/GenBank/DDBJ databases">
        <authorList>
            <person name="de Groot N.N."/>
        </authorList>
    </citation>
    <scope>NUCLEOTIDE SEQUENCE [LARGE SCALE GENOMIC DNA]</scope>
    <source>
        <strain evidence="6 7">CGMCC 4.2023</strain>
    </source>
</reference>